<dbReference type="AlphaFoldDB" id="A0AA40HLV3"/>
<dbReference type="GO" id="GO:0005721">
    <property type="term" value="C:pericentric heterochromatin"/>
    <property type="evidence" value="ECO:0007669"/>
    <property type="project" value="TreeGrafter"/>
</dbReference>
<dbReference type="SMART" id="SM00490">
    <property type="entry name" value="HELICc"/>
    <property type="match status" value="1"/>
</dbReference>
<dbReference type="InterPro" id="IPR027417">
    <property type="entry name" value="P-loop_NTPase"/>
</dbReference>
<dbReference type="InterPro" id="IPR000330">
    <property type="entry name" value="SNF2_N"/>
</dbReference>
<dbReference type="GO" id="GO:0046651">
    <property type="term" value="P:lymphocyte proliferation"/>
    <property type="evidence" value="ECO:0007669"/>
    <property type="project" value="TreeGrafter"/>
</dbReference>
<dbReference type="InterPro" id="IPR001650">
    <property type="entry name" value="Helicase_C-like"/>
</dbReference>
<evidence type="ECO:0000256" key="1">
    <source>
        <dbReference type="ARBA" id="ARBA00004123"/>
    </source>
</evidence>
<keyword evidence="8" id="KW-0539">Nucleus</keyword>
<feature type="region of interest" description="Disordered" evidence="10">
    <location>
        <begin position="157"/>
        <end position="192"/>
    </location>
</feature>
<comment type="subcellular location">
    <subcellularLocation>
        <location evidence="1">Nucleus</location>
    </subcellularLocation>
</comment>
<evidence type="ECO:0000313" key="14">
    <source>
        <dbReference type="Proteomes" id="UP001177744"/>
    </source>
</evidence>
<dbReference type="GO" id="GO:0005524">
    <property type="term" value="F:ATP binding"/>
    <property type="evidence" value="ECO:0007669"/>
    <property type="project" value="UniProtKB-KW"/>
</dbReference>
<keyword evidence="3" id="KW-0547">Nucleotide-binding</keyword>
<comment type="caution">
    <text evidence="13">The sequence shown here is derived from an EMBL/GenBank/DDBJ whole genome shotgun (WGS) entry which is preliminary data.</text>
</comment>
<dbReference type="GO" id="GO:0005634">
    <property type="term" value="C:nucleus"/>
    <property type="evidence" value="ECO:0007669"/>
    <property type="project" value="UniProtKB-SubCell"/>
</dbReference>
<evidence type="ECO:0008006" key="15">
    <source>
        <dbReference type="Google" id="ProtNLM"/>
    </source>
</evidence>
<dbReference type="CDD" id="cd18793">
    <property type="entry name" value="SF2_C_SNF"/>
    <property type="match status" value="1"/>
</dbReference>
<dbReference type="PANTHER" id="PTHR47161">
    <property type="entry name" value="LYMPHOID-SPECIFIC HELICASE"/>
    <property type="match status" value="1"/>
</dbReference>
<dbReference type="SMART" id="SM00487">
    <property type="entry name" value="DEXDc"/>
    <property type="match status" value="1"/>
</dbReference>
<feature type="compositionally biased region" description="Basic and acidic residues" evidence="10">
    <location>
        <begin position="157"/>
        <end position="166"/>
    </location>
</feature>
<dbReference type="InterPro" id="IPR038718">
    <property type="entry name" value="SNF2-like_sf"/>
</dbReference>
<dbReference type="Pfam" id="PF00271">
    <property type="entry name" value="Helicase_C"/>
    <property type="match status" value="1"/>
</dbReference>
<dbReference type="Proteomes" id="UP001177744">
    <property type="component" value="Unassembled WGS sequence"/>
</dbReference>
<sequence length="909" mass="104372">MPAQQPASGDGDFTRESRIFPSAPVCERGFRQLVDTVKTEGVSSELMLASPRVPSNVSGKERKVFIWKLRCRAPGGAAPPEPAVITPAMLEEEEQLEAAGLERERQMLEKAHKSWDRESVDIRYRRLQHLLEKSNIYSKFLLTKMEQQQLEELKKKEKLERKKESSKVTTGKSSIGASEENPVVRKKRGREDESYNISEVMSKEEILSVAKKNKKNEDESSSSNLCVEDLQKNKDSNSIIKDRLSQTVRQNTKLFFDPVRKYNGQPVPFQQPKHFTGGVMRWYQVEGMEWLSVHYFVQMLWENGINGILADEMGLGKTVQCIATIALMIERGVPGPFLVCGPLSTLPNWIAEFQRFTPEIPTMLYHGTQQERRKLVRKIHQRKGTLQIHPVVITSFEIAMRDRNALQHCYWKYLIVDEGHRIKNMKCRLIRELKRFNADNKLLLTGTPLQNNLSELWSLLNFLLPDVFDDLKSFESWFDITSLSETAEDIIAKEREQNVLHMLHQILTPFLLRRLKSDVALEVPPKREVVVYAPLSKKQETFYTAIVNRTIANMFGSSEKERVQLSSTGRPKRRTRKLINYSEIDDDSPNELDNLISQLQPELDQERAVVEVNIPVESEVDLKLQNIMMLLRKCCNHPYLIEYPIDPVTQEFKVDEELITNSGKFLILDRMLPELKTRGHKVLLFSQMTRMLDILIDYCHFRNFNFSRLDGSMTYSERERNMHNFNTDPEVFIFLVSTRAGGLGINLTAADTVIIYDSDWRRQGSRAGAMASTVVAVGLTIAAAEFAGHYVLQAIKHMEPQVKEVFQSLPKSAFSGGYYRDHFKGGRSGLNPSKSFLDPKELMELLKSRDYEREVKGSREKVISDEDLELLLDRSDLIDQMNASGPIKEKMGIFKILENSEDSSSECLF</sequence>
<dbReference type="PROSITE" id="PS51194">
    <property type="entry name" value="HELICASE_CTER"/>
    <property type="match status" value="1"/>
</dbReference>
<proteinExistence type="inferred from homology"/>
<dbReference type="EMBL" id="JAULJE010000016">
    <property type="protein sequence ID" value="KAK1333604.1"/>
    <property type="molecule type" value="Genomic_DNA"/>
</dbReference>
<keyword evidence="6" id="KW-0067">ATP-binding</keyword>
<evidence type="ECO:0000259" key="11">
    <source>
        <dbReference type="PROSITE" id="PS51192"/>
    </source>
</evidence>
<dbReference type="Pfam" id="PF00176">
    <property type="entry name" value="SNF2-rel_dom"/>
    <property type="match status" value="1"/>
</dbReference>
<feature type="coiled-coil region" evidence="9">
    <location>
        <begin position="91"/>
        <end position="118"/>
    </location>
</feature>
<dbReference type="Gene3D" id="3.40.50.300">
    <property type="entry name" value="P-loop containing nucleotide triphosphate hydrolases"/>
    <property type="match status" value="1"/>
</dbReference>
<evidence type="ECO:0000256" key="5">
    <source>
        <dbReference type="ARBA" id="ARBA00022806"/>
    </source>
</evidence>
<dbReference type="GO" id="GO:0016787">
    <property type="term" value="F:hydrolase activity"/>
    <property type="evidence" value="ECO:0007669"/>
    <property type="project" value="UniProtKB-KW"/>
</dbReference>
<evidence type="ECO:0000313" key="13">
    <source>
        <dbReference type="EMBL" id="KAK1333604.1"/>
    </source>
</evidence>
<dbReference type="InterPro" id="IPR014001">
    <property type="entry name" value="Helicase_ATP-bd"/>
</dbReference>
<evidence type="ECO:0000256" key="4">
    <source>
        <dbReference type="ARBA" id="ARBA00022801"/>
    </source>
</evidence>
<dbReference type="SUPFAM" id="SSF52540">
    <property type="entry name" value="P-loop containing nucleoside triphosphate hydrolases"/>
    <property type="match status" value="2"/>
</dbReference>
<dbReference type="CDD" id="cd18009">
    <property type="entry name" value="DEXHc_HELLS_SMARCA6"/>
    <property type="match status" value="1"/>
</dbReference>
<evidence type="ECO:0000256" key="6">
    <source>
        <dbReference type="ARBA" id="ARBA00022840"/>
    </source>
</evidence>
<dbReference type="FunFam" id="3.40.50.10810:FF:000015">
    <property type="entry name" value="lymphoid-specific helicase isoform X1"/>
    <property type="match status" value="1"/>
</dbReference>
<evidence type="ECO:0000256" key="3">
    <source>
        <dbReference type="ARBA" id="ARBA00022741"/>
    </source>
</evidence>
<evidence type="ECO:0000256" key="7">
    <source>
        <dbReference type="ARBA" id="ARBA00023054"/>
    </source>
</evidence>
<dbReference type="InterPro" id="IPR044753">
    <property type="entry name" value="HELLS_N"/>
</dbReference>
<name>A0AA40HLV3_CNENI</name>
<organism evidence="13 14">
    <name type="scientific">Cnephaeus nilssonii</name>
    <name type="common">Northern bat</name>
    <name type="synonym">Eptesicus nilssonii</name>
    <dbReference type="NCBI Taxonomy" id="3371016"/>
    <lineage>
        <taxon>Eukaryota</taxon>
        <taxon>Metazoa</taxon>
        <taxon>Chordata</taxon>
        <taxon>Craniata</taxon>
        <taxon>Vertebrata</taxon>
        <taxon>Euteleostomi</taxon>
        <taxon>Mammalia</taxon>
        <taxon>Eutheria</taxon>
        <taxon>Laurasiatheria</taxon>
        <taxon>Chiroptera</taxon>
        <taxon>Yangochiroptera</taxon>
        <taxon>Vespertilionidae</taxon>
        <taxon>Cnephaeus</taxon>
    </lineage>
</organism>
<feature type="compositionally biased region" description="Polar residues" evidence="10">
    <location>
        <begin position="167"/>
        <end position="176"/>
    </location>
</feature>
<dbReference type="GO" id="GO:0031508">
    <property type="term" value="P:pericentric heterochromatin formation"/>
    <property type="evidence" value="ECO:0007669"/>
    <property type="project" value="TreeGrafter"/>
</dbReference>
<reference evidence="13" key="1">
    <citation type="submission" date="2023-06" db="EMBL/GenBank/DDBJ databases">
        <title>Reference genome for the Northern bat (Eptesicus nilssonii), a most northern bat species.</title>
        <authorList>
            <person name="Laine V.N."/>
            <person name="Pulliainen A.T."/>
            <person name="Lilley T.M."/>
        </authorList>
    </citation>
    <scope>NUCLEOTIDE SEQUENCE</scope>
    <source>
        <strain evidence="13">BLF_Eptnil</strain>
        <tissue evidence="13">Kidney</tissue>
    </source>
</reference>
<keyword evidence="14" id="KW-1185">Reference proteome</keyword>
<dbReference type="InterPro" id="IPR049730">
    <property type="entry name" value="SNF2/RAD54-like_C"/>
</dbReference>
<dbReference type="PANTHER" id="PTHR47161:SF1">
    <property type="entry name" value="LYMPHOID-SPECIFIC HELICASE"/>
    <property type="match status" value="1"/>
</dbReference>
<keyword evidence="4" id="KW-0378">Hydrolase</keyword>
<dbReference type="Gene3D" id="3.40.50.10810">
    <property type="entry name" value="Tandem AAA-ATPase domain"/>
    <property type="match status" value="1"/>
</dbReference>
<evidence type="ECO:0000256" key="9">
    <source>
        <dbReference type="SAM" id="Coils"/>
    </source>
</evidence>
<feature type="domain" description="Helicase ATP-binding" evidence="11">
    <location>
        <begin position="298"/>
        <end position="466"/>
    </location>
</feature>
<protein>
    <recommendedName>
        <fullName evidence="15">Lymphoid-specific helicase</fullName>
    </recommendedName>
</protein>
<dbReference type="GO" id="GO:0006346">
    <property type="term" value="P:DNA methylation-dependent constitutive heterochromatin formation"/>
    <property type="evidence" value="ECO:0007669"/>
    <property type="project" value="TreeGrafter"/>
</dbReference>
<evidence type="ECO:0000259" key="12">
    <source>
        <dbReference type="PROSITE" id="PS51194"/>
    </source>
</evidence>
<dbReference type="GO" id="GO:0004386">
    <property type="term" value="F:helicase activity"/>
    <property type="evidence" value="ECO:0007669"/>
    <property type="project" value="UniProtKB-KW"/>
</dbReference>
<gene>
    <name evidence="13" type="ORF">QTO34_005989</name>
</gene>
<accession>A0AA40HLV3</accession>
<dbReference type="PROSITE" id="PS51192">
    <property type="entry name" value="HELICASE_ATP_BIND_1"/>
    <property type="match status" value="1"/>
</dbReference>
<evidence type="ECO:0000256" key="8">
    <source>
        <dbReference type="ARBA" id="ARBA00023242"/>
    </source>
</evidence>
<keyword evidence="7 9" id="KW-0175">Coiled coil</keyword>
<evidence type="ECO:0000256" key="2">
    <source>
        <dbReference type="ARBA" id="ARBA00007025"/>
    </source>
</evidence>
<evidence type="ECO:0000256" key="10">
    <source>
        <dbReference type="SAM" id="MobiDB-lite"/>
    </source>
</evidence>
<dbReference type="GO" id="GO:0044027">
    <property type="term" value="P:negative regulation of gene expression via chromosomal CpG island methylation"/>
    <property type="evidence" value="ECO:0007669"/>
    <property type="project" value="TreeGrafter"/>
</dbReference>
<comment type="similarity">
    <text evidence="2">Belongs to the SNF2/RAD54 helicase family.</text>
</comment>
<dbReference type="GO" id="GO:0003682">
    <property type="term" value="F:chromatin binding"/>
    <property type="evidence" value="ECO:0007669"/>
    <property type="project" value="TreeGrafter"/>
</dbReference>
<feature type="domain" description="Helicase C-terminal" evidence="12">
    <location>
        <begin position="667"/>
        <end position="817"/>
    </location>
</feature>
<keyword evidence="5" id="KW-0347">Helicase</keyword>